<evidence type="ECO:0000313" key="12">
    <source>
        <dbReference type="EMBL" id="PZA11109.1"/>
    </source>
</evidence>
<dbReference type="GO" id="GO:0009423">
    <property type="term" value="P:chorismate biosynthetic process"/>
    <property type="evidence" value="ECO:0007669"/>
    <property type="project" value="UniProtKB-UniRule"/>
</dbReference>
<dbReference type="GO" id="GO:0009073">
    <property type="term" value="P:aromatic amino acid family biosynthetic process"/>
    <property type="evidence" value="ECO:0007669"/>
    <property type="project" value="UniProtKB-KW"/>
</dbReference>
<feature type="binding site" evidence="11">
    <location>
        <position position="160"/>
    </location>
    <ligand>
        <name>substrate</name>
    </ligand>
</feature>
<comment type="cofactor">
    <cofactor evidence="11">
        <name>Mg(2+)</name>
        <dbReference type="ChEBI" id="CHEBI:18420"/>
    </cofactor>
    <text evidence="11">Binds 1 Mg(2+) ion per subunit.</text>
</comment>
<dbReference type="PROSITE" id="PS01128">
    <property type="entry name" value="SHIKIMATE_KINASE"/>
    <property type="match status" value="1"/>
</dbReference>
<sequence>MSETVPTAAAGRSPQEAEIVAALGDRPVVLIGMMGAGKSTVGRRLALRLGLPFLDADTEIESAAAMTIPEIFETHGEPHFRDGEARVIARLLDGGTKILATGGGAFMRDETRDRIREKAISLWLEAEADVILRRVKRRADRPLLKTPDPAGTIARLIAERYPLYREADITIASRDVPHEKIVDECVAALHHYLCGASAPTLSETS</sequence>
<gene>
    <name evidence="11" type="primary">aroK</name>
    <name evidence="12" type="ORF">DNX69_17490</name>
</gene>
<dbReference type="NCBIfam" id="NF010552">
    <property type="entry name" value="PRK13946.1"/>
    <property type="match status" value="1"/>
</dbReference>
<dbReference type="CDD" id="cd00464">
    <property type="entry name" value="SK"/>
    <property type="match status" value="1"/>
</dbReference>
<dbReference type="InterPro" id="IPR000623">
    <property type="entry name" value="Shikimate_kinase/TSH1"/>
</dbReference>
<evidence type="ECO:0000256" key="10">
    <source>
        <dbReference type="ARBA" id="ARBA00048567"/>
    </source>
</evidence>
<evidence type="ECO:0000256" key="2">
    <source>
        <dbReference type="ARBA" id="ARBA00006997"/>
    </source>
</evidence>
<keyword evidence="11" id="KW-0479">Metal-binding</keyword>
<dbReference type="Proteomes" id="UP000248134">
    <property type="component" value="Unassembled WGS sequence"/>
</dbReference>
<comment type="similarity">
    <text evidence="2 11">Belongs to the shikimate kinase family.</text>
</comment>
<comment type="function">
    <text evidence="11">Catalyzes the specific phosphorylation of the 3-hydroxyl group of shikimic acid using ATP as a cosubstrate.</text>
</comment>
<dbReference type="OrthoDB" id="9800332at2"/>
<keyword evidence="11" id="KW-0963">Cytoplasm</keyword>
<dbReference type="EMBL" id="QKQS01000023">
    <property type="protein sequence ID" value="PZA11109.1"/>
    <property type="molecule type" value="Genomic_DNA"/>
</dbReference>
<feature type="binding site" evidence="11">
    <location>
        <begin position="35"/>
        <end position="40"/>
    </location>
    <ligand>
        <name>ATP</name>
        <dbReference type="ChEBI" id="CHEBI:30616"/>
    </ligand>
</feature>
<organism evidence="12 13">
    <name type="scientific">Rhodopseudomonas palustris</name>
    <dbReference type="NCBI Taxonomy" id="1076"/>
    <lineage>
        <taxon>Bacteria</taxon>
        <taxon>Pseudomonadati</taxon>
        <taxon>Pseudomonadota</taxon>
        <taxon>Alphaproteobacteria</taxon>
        <taxon>Hyphomicrobiales</taxon>
        <taxon>Nitrobacteraceae</taxon>
        <taxon>Rhodopseudomonas</taxon>
    </lineage>
</organism>
<comment type="caution">
    <text evidence="12">The sequence shown here is derived from an EMBL/GenBank/DDBJ whole genome shotgun (WGS) entry which is preliminary data.</text>
</comment>
<proteinExistence type="inferred from homology"/>
<dbReference type="GO" id="GO:0005829">
    <property type="term" value="C:cytosol"/>
    <property type="evidence" value="ECO:0007669"/>
    <property type="project" value="TreeGrafter"/>
</dbReference>
<keyword evidence="8 11" id="KW-0067">ATP-binding</keyword>
<dbReference type="GO" id="GO:0004765">
    <property type="term" value="F:shikimate kinase activity"/>
    <property type="evidence" value="ECO:0007669"/>
    <property type="project" value="UniProtKB-UniRule"/>
</dbReference>
<dbReference type="PANTHER" id="PTHR21087">
    <property type="entry name" value="SHIKIMATE KINASE"/>
    <property type="match status" value="1"/>
</dbReference>
<feature type="binding site" evidence="11">
    <location>
        <position position="81"/>
    </location>
    <ligand>
        <name>substrate</name>
    </ligand>
</feature>
<dbReference type="PANTHER" id="PTHR21087:SF16">
    <property type="entry name" value="SHIKIMATE KINASE 1, CHLOROPLASTIC"/>
    <property type="match status" value="1"/>
</dbReference>
<feature type="binding site" evidence="11">
    <location>
        <position position="141"/>
    </location>
    <ligand>
        <name>ATP</name>
        <dbReference type="ChEBI" id="CHEBI:30616"/>
    </ligand>
</feature>
<comment type="subunit">
    <text evidence="11">Monomer.</text>
</comment>
<dbReference type="Pfam" id="PF01202">
    <property type="entry name" value="SKI"/>
    <property type="match status" value="1"/>
</dbReference>
<dbReference type="InterPro" id="IPR027417">
    <property type="entry name" value="P-loop_NTPase"/>
</dbReference>
<evidence type="ECO:0000256" key="8">
    <source>
        <dbReference type="ARBA" id="ARBA00022840"/>
    </source>
</evidence>
<keyword evidence="7 11" id="KW-0418">Kinase</keyword>
<dbReference type="SUPFAM" id="SSF52540">
    <property type="entry name" value="P-loop containing nucleoside triphosphate hydrolases"/>
    <property type="match status" value="1"/>
</dbReference>
<dbReference type="InterPro" id="IPR023000">
    <property type="entry name" value="Shikimate_kinase_CS"/>
</dbReference>
<feature type="binding site" evidence="11">
    <location>
        <position position="39"/>
    </location>
    <ligand>
        <name>Mg(2+)</name>
        <dbReference type="ChEBI" id="CHEBI:18420"/>
    </ligand>
</feature>
<dbReference type="InterPro" id="IPR031322">
    <property type="entry name" value="Shikimate/glucono_kinase"/>
</dbReference>
<dbReference type="PRINTS" id="PR01100">
    <property type="entry name" value="SHIKIMTKNASE"/>
</dbReference>
<accession>A0A323UFJ9</accession>
<evidence type="ECO:0000256" key="9">
    <source>
        <dbReference type="ARBA" id="ARBA00023141"/>
    </source>
</evidence>
<keyword evidence="5 11" id="KW-0808">Transferase</keyword>
<dbReference type="AlphaFoldDB" id="A0A323UFJ9"/>
<evidence type="ECO:0000256" key="3">
    <source>
        <dbReference type="ARBA" id="ARBA00012154"/>
    </source>
</evidence>
<comment type="pathway">
    <text evidence="1 11">Metabolic intermediate biosynthesis; chorismate biosynthesis; chorismate from D-erythrose 4-phosphate and phosphoenolpyruvate: step 5/7.</text>
</comment>
<dbReference type="HAMAP" id="MF_00109">
    <property type="entry name" value="Shikimate_kinase"/>
    <property type="match status" value="1"/>
</dbReference>
<comment type="subcellular location">
    <subcellularLocation>
        <location evidence="11">Cytoplasm</location>
    </subcellularLocation>
</comment>
<comment type="catalytic activity">
    <reaction evidence="10 11">
        <text>shikimate + ATP = 3-phosphoshikimate + ADP + H(+)</text>
        <dbReference type="Rhea" id="RHEA:13121"/>
        <dbReference type="ChEBI" id="CHEBI:15378"/>
        <dbReference type="ChEBI" id="CHEBI:30616"/>
        <dbReference type="ChEBI" id="CHEBI:36208"/>
        <dbReference type="ChEBI" id="CHEBI:145989"/>
        <dbReference type="ChEBI" id="CHEBI:456216"/>
        <dbReference type="EC" id="2.7.1.71"/>
    </reaction>
</comment>
<evidence type="ECO:0000313" key="13">
    <source>
        <dbReference type="Proteomes" id="UP000248134"/>
    </source>
</evidence>
<dbReference type="GO" id="GO:0000287">
    <property type="term" value="F:magnesium ion binding"/>
    <property type="evidence" value="ECO:0007669"/>
    <property type="project" value="UniProtKB-UniRule"/>
</dbReference>
<evidence type="ECO:0000256" key="1">
    <source>
        <dbReference type="ARBA" id="ARBA00004842"/>
    </source>
</evidence>
<dbReference type="EC" id="2.7.1.71" evidence="3 11"/>
<comment type="caution">
    <text evidence="11">Lacks conserved residue(s) required for the propagation of feature annotation.</text>
</comment>
<evidence type="ECO:0000256" key="5">
    <source>
        <dbReference type="ARBA" id="ARBA00022679"/>
    </source>
</evidence>
<dbReference type="RefSeq" id="WP_110787200.1">
    <property type="nucleotide sequence ID" value="NZ_QKQS01000023.1"/>
</dbReference>
<dbReference type="Gene3D" id="3.40.50.300">
    <property type="entry name" value="P-loop containing nucleotide triphosphate hydrolases"/>
    <property type="match status" value="1"/>
</dbReference>
<feature type="binding site" evidence="11">
    <location>
        <position position="103"/>
    </location>
    <ligand>
        <name>substrate</name>
    </ligand>
</feature>
<keyword evidence="6 11" id="KW-0547">Nucleotide-binding</keyword>
<keyword evidence="11" id="KW-0460">Magnesium</keyword>
<evidence type="ECO:0000256" key="4">
    <source>
        <dbReference type="ARBA" id="ARBA00022605"/>
    </source>
</evidence>
<name>A0A323UFJ9_RHOPL</name>
<dbReference type="GO" id="GO:0008652">
    <property type="term" value="P:amino acid biosynthetic process"/>
    <property type="evidence" value="ECO:0007669"/>
    <property type="project" value="UniProtKB-KW"/>
</dbReference>
<keyword evidence="9 11" id="KW-0057">Aromatic amino acid biosynthesis</keyword>
<reference evidence="12 13" key="1">
    <citation type="submission" date="2018-06" db="EMBL/GenBank/DDBJ databases">
        <title>Draft Whole-Genome Sequence of the purple photosynthetic bacterium Rhodospeudomonas palustris XCP.</title>
        <authorList>
            <person name="Rayyan A."/>
            <person name="Meyer T.E."/>
            <person name="Kyndt J.A."/>
        </authorList>
    </citation>
    <scope>NUCLEOTIDE SEQUENCE [LARGE SCALE GENOMIC DNA]</scope>
    <source>
        <strain evidence="12 13">XCP</strain>
    </source>
</reference>
<protein>
    <recommendedName>
        <fullName evidence="3 11">Shikimate kinase</fullName>
        <shortName evidence="11">SK</shortName>
        <ecNumber evidence="3 11">2.7.1.71</ecNumber>
    </recommendedName>
</protein>
<keyword evidence="4 11" id="KW-0028">Amino-acid biosynthesis</keyword>
<dbReference type="GO" id="GO:0005524">
    <property type="term" value="F:ATP binding"/>
    <property type="evidence" value="ECO:0007669"/>
    <property type="project" value="UniProtKB-UniRule"/>
</dbReference>
<evidence type="ECO:0000256" key="11">
    <source>
        <dbReference type="HAMAP-Rule" id="MF_00109"/>
    </source>
</evidence>
<evidence type="ECO:0000256" key="7">
    <source>
        <dbReference type="ARBA" id="ARBA00022777"/>
    </source>
</evidence>
<dbReference type="UniPathway" id="UPA00053">
    <property type="reaction ID" value="UER00088"/>
</dbReference>
<feature type="binding site" evidence="11">
    <location>
        <position position="57"/>
    </location>
    <ligand>
        <name>substrate</name>
    </ligand>
</feature>
<evidence type="ECO:0000256" key="6">
    <source>
        <dbReference type="ARBA" id="ARBA00022741"/>
    </source>
</evidence>